<reference evidence="7" key="1">
    <citation type="submission" date="2016-07" db="EMBL/GenBank/DDBJ databases">
        <authorList>
            <person name="Florea S."/>
            <person name="Webb J.S."/>
            <person name="Jaromczyk J."/>
            <person name="Schardl C.L."/>
        </authorList>
    </citation>
    <scope>NUCLEOTIDE SEQUENCE [LARGE SCALE GENOMIC DNA]</scope>
    <source>
        <strain evidence="7">CY1</strain>
    </source>
</reference>
<sequence>MEQLKQLTDELLHDASSSLLFVANRPEVVMERGEGMLVWDTEGKKYLDFIGGWAVTCLGHSPKVITDALQQQSTQLVNVSPAYYNKPMIEFARMLTKLSGLERVFFGSTGAEANESAIKLARKYGTLRKGGAYEVITTTRSFHGRTMAMMAATGKPNWDKMFVPQLPGFVKVPFNDLDAMAQAINPNTCAILIEPVQGEGGVNEASIAYMQGLRKLCDEHGILLILDEIQTGLGRTGKMFAYEHYGIMPDVLTLAKGIGGGFPLSAMLAKEAYNLFEPGDQGGTYTGQPLGMAVGLAVVGEIIGRKLPERAAEQGAYLQAKLKEVQAKYGLTEIRGKGLLLAFDLPKPLGAELVSACMAAGLLINAPSPTAIRLMPAYIVTKAEIDEMIHILCKVMDQLFGK</sequence>
<dbReference type="HAMAP" id="MF_01107">
    <property type="entry name" value="ArgD_aminotrans_3"/>
    <property type="match status" value="1"/>
</dbReference>
<dbReference type="STRING" id="1469647.BC351_23015"/>
<dbReference type="RefSeq" id="WP_079411870.1">
    <property type="nucleotide sequence ID" value="NZ_MBTG01000009.1"/>
</dbReference>
<dbReference type="Gene3D" id="3.90.1150.10">
    <property type="entry name" value="Aspartate Aminotransferase, domain 1"/>
    <property type="match status" value="1"/>
</dbReference>
<dbReference type="InterPro" id="IPR015422">
    <property type="entry name" value="PyrdxlP-dep_Trfase_small"/>
</dbReference>
<dbReference type="InterPro" id="IPR050103">
    <property type="entry name" value="Class-III_PLP-dep_AT"/>
</dbReference>
<dbReference type="InterPro" id="IPR015421">
    <property type="entry name" value="PyrdxlP-dep_Trfase_major"/>
</dbReference>
<comment type="miscellaneous">
    <text evidence="5">May also have succinyldiaminopimelate aminotransferase activity, thus carrying out the corresponding step in lysine biosynthesis.</text>
</comment>
<evidence type="ECO:0000256" key="1">
    <source>
        <dbReference type="ARBA" id="ARBA00022576"/>
    </source>
</evidence>
<dbReference type="AlphaFoldDB" id="A0A1V4HMM4"/>
<evidence type="ECO:0000256" key="2">
    <source>
        <dbReference type="ARBA" id="ARBA00022605"/>
    </source>
</evidence>
<comment type="catalytic activity">
    <reaction evidence="5">
        <text>N(2)-acetyl-L-ornithine + 2-oxoglutarate = N-acetyl-L-glutamate 5-semialdehyde + L-glutamate</text>
        <dbReference type="Rhea" id="RHEA:18049"/>
        <dbReference type="ChEBI" id="CHEBI:16810"/>
        <dbReference type="ChEBI" id="CHEBI:29123"/>
        <dbReference type="ChEBI" id="CHEBI:29985"/>
        <dbReference type="ChEBI" id="CHEBI:57805"/>
        <dbReference type="EC" id="2.6.1.11"/>
    </reaction>
</comment>
<dbReference type="PROSITE" id="PS00600">
    <property type="entry name" value="AA_TRANSFER_CLASS_3"/>
    <property type="match status" value="1"/>
</dbReference>
<evidence type="ECO:0000256" key="3">
    <source>
        <dbReference type="ARBA" id="ARBA00022679"/>
    </source>
</evidence>
<dbReference type="GO" id="GO:0042802">
    <property type="term" value="F:identical protein binding"/>
    <property type="evidence" value="ECO:0007669"/>
    <property type="project" value="TreeGrafter"/>
</dbReference>
<comment type="caution">
    <text evidence="6">The sequence shown here is derived from an EMBL/GenBank/DDBJ whole genome shotgun (WGS) entry which is preliminary data.</text>
</comment>
<dbReference type="PANTHER" id="PTHR11986:SF79">
    <property type="entry name" value="ACETYLORNITHINE AMINOTRANSFERASE, MITOCHONDRIAL"/>
    <property type="match status" value="1"/>
</dbReference>
<accession>A0A1V4HMM4</accession>
<dbReference type="GO" id="GO:0005737">
    <property type="term" value="C:cytoplasm"/>
    <property type="evidence" value="ECO:0007669"/>
    <property type="project" value="UniProtKB-SubCell"/>
</dbReference>
<dbReference type="OrthoDB" id="9807885at2"/>
<name>A0A1V4HMM4_9BACL</name>
<dbReference type="GO" id="GO:0003992">
    <property type="term" value="F:N2-acetyl-L-ornithine:2-oxoglutarate 5-aminotransferase activity"/>
    <property type="evidence" value="ECO:0007669"/>
    <property type="project" value="UniProtKB-UniRule"/>
</dbReference>
<dbReference type="Pfam" id="PF00202">
    <property type="entry name" value="Aminotran_3"/>
    <property type="match status" value="1"/>
</dbReference>
<keyword evidence="3 5" id="KW-0808">Transferase</keyword>
<comment type="cofactor">
    <cofactor evidence="5">
        <name>pyridoxal 5'-phosphate</name>
        <dbReference type="ChEBI" id="CHEBI:597326"/>
    </cofactor>
    <text evidence="5">Binds 1 pyridoxal phosphate per subunit.</text>
</comment>
<gene>
    <name evidence="5 6" type="primary">argD</name>
    <name evidence="6" type="ORF">BC351_23015</name>
</gene>
<feature type="binding site" evidence="5">
    <location>
        <position position="142"/>
    </location>
    <ligand>
        <name>pyridoxal 5'-phosphate</name>
        <dbReference type="ChEBI" id="CHEBI:597326"/>
    </ligand>
</feature>
<dbReference type="UniPathway" id="UPA00068">
    <property type="reaction ID" value="UER00109"/>
</dbReference>
<dbReference type="InterPro" id="IPR049704">
    <property type="entry name" value="Aminotrans_3_PPA_site"/>
</dbReference>
<feature type="binding site" evidence="5">
    <location>
        <begin position="227"/>
        <end position="230"/>
    </location>
    <ligand>
        <name>pyridoxal 5'-phosphate</name>
        <dbReference type="ChEBI" id="CHEBI:597326"/>
    </ligand>
</feature>
<dbReference type="InterPro" id="IPR015424">
    <property type="entry name" value="PyrdxlP-dep_Trfase"/>
</dbReference>
<dbReference type="NCBIfam" id="NF002325">
    <property type="entry name" value="PRK01278.1"/>
    <property type="match status" value="1"/>
</dbReference>
<feature type="binding site" evidence="5">
    <location>
        <position position="145"/>
    </location>
    <ligand>
        <name>N(2)-acetyl-L-ornithine</name>
        <dbReference type="ChEBI" id="CHEBI:57805"/>
    </ligand>
</feature>
<comment type="subcellular location">
    <subcellularLocation>
        <location evidence="5">Cytoplasm</location>
    </subcellularLocation>
</comment>
<keyword evidence="4 5" id="KW-0663">Pyridoxal phosphate</keyword>
<feature type="binding site" evidence="5">
    <location>
        <position position="284"/>
    </location>
    <ligand>
        <name>pyridoxal 5'-phosphate</name>
        <dbReference type="ChEBI" id="CHEBI:597326"/>
    </ligand>
</feature>
<dbReference type="PIRSF" id="PIRSF000521">
    <property type="entry name" value="Transaminase_4ab_Lys_Orn"/>
    <property type="match status" value="1"/>
</dbReference>
<dbReference type="FunFam" id="3.40.640.10:FF:000004">
    <property type="entry name" value="Acetylornithine aminotransferase"/>
    <property type="match status" value="1"/>
</dbReference>
<dbReference type="EC" id="2.6.1.11" evidence="5"/>
<dbReference type="EMBL" id="MBTG01000009">
    <property type="protein sequence ID" value="OPH58679.1"/>
    <property type="molecule type" value="Genomic_DNA"/>
</dbReference>
<dbReference type="CDD" id="cd00610">
    <property type="entry name" value="OAT_like"/>
    <property type="match status" value="1"/>
</dbReference>
<dbReference type="PANTHER" id="PTHR11986">
    <property type="entry name" value="AMINOTRANSFERASE CLASS III"/>
    <property type="match status" value="1"/>
</dbReference>
<organism evidence="6 7">
    <name type="scientific">Paenibacillus ferrarius</name>
    <dbReference type="NCBI Taxonomy" id="1469647"/>
    <lineage>
        <taxon>Bacteria</taxon>
        <taxon>Bacillati</taxon>
        <taxon>Bacillota</taxon>
        <taxon>Bacilli</taxon>
        <taxon>Bacillales</taxon>
        <taxon>Paenibacillaceae</taxon>
        <taxon>Paenibacillus</taxon>
    </lineage>
</organism>
<keyword evidence="5" id="KW-0963">Cytoplasm</keyword>
<evidence type="ECO:0000256" key="5">
    <source>
        <dbReference type="HAMAP-Rule" id="MF_01107"/>
    </source>
</evidence>
<proteinExistence type="inferred from homology"/>
<dbReference type="Proteomes" id="UP000190626">
    <property type="component" value="Unassembled WGS sequence"/>
</dbReference>
<dbReference type="InterPro" id="IPR005814">
    <property type="entry name" value="Aminotrans_3"/>
</dbReference>
<comment type="pathway">
    <text evidence="5">Amino-acid biosynthesis; L-arginine biosynthesis; N(2)-acetyl-L-ornithine from L-glutamate: step 4/4.</text>
</comment>
<feature type="modified residue" description="N6-(pyridoxal phosphate)lysine" evidence="5">
    <location>
        <position position="256"/>
    </location>
</feature>
<comment type="similarity">
    <text evidence="5">Belongs to the class-III pyridoxal-phosphate-dependent aminotransferase family. ArgD subfamily.</text>
</comment>
<comment type="subunit">
    <text evidence="5">Homodimer.</text>
</comment>
<keyword evidence="7" id="KW-1185">Reference proteome</keyword>
<feature type="binding site" evidence="5">
    <location>
        <begin position="110"/>
        <end position="111"/>
    </location>
    <ligand>
        <name>pyridoxal 5'-phosphate</name>
        <dbReference type="ChEBI" id="CHEBI:597326"/>
    </ligand>
</feature>
<keyword evidence="5" id="KW-0055">Arginine biosynthesis</keyword>
<dbReference type="Gene3D" id="3.40.640.10">
    <property type="entry name" value="Type I PLP-dependent aspartate aminotransferase-like (Major domain)"/>
    <property type="match status" value="1"/>
</dbReference>
<dbReference type="InterPro" id="IPR004636">
    <property type="entry name" value="AcOrn/SuccOrn_fam"/>
</dbReference>
<dbReference type="NCBIfam" id="TIGR00707">
    <property type="entry name" value="argD"/>
    <property type="match status" value="1"/>
</dbReference>
<protein>
    <recommendedName>
        <fullName evidence="5">Acetylornithine aminotransferase</fullName>
        <shortName evidence="5">ACOAT</shortName>
        <ecNumber evidence="5">2.6.1.11</ecNumber>
    </recommendedName>
</protein>
<evidence type="ECO:0000313" key="7">
    <source>
        <dbReference type="Proteomes" id="UP000190626"/>
    </source>
</evidence>
<keyword evidence="2 5" id="KW-0028">Amino-acid biosynthesis</keyword>
<dbReference type="GO" id="GO:0030170">
    <property type="term" value="F:pyridoxal phosphate binding"/>
    <property type="evidence" value="ECO:0007669"/>
    <property type="project" value="InterPro"/>
</dbReference>
<evidence type="ECO:0000256" key="4">
    <source>
        <dbReference type="ARBA" id="ARBA00022898"/>
    </source>
</evidence>
<keyword evidence="1 5" id="KW-0032">Aminotransferase</keyword>
<dbReference type="GO" id="GO:0006526">
    <property type="term" value="P:L-arginine biosynthetic process"/>
    <property type="evidence" value="ECO:0007669"/>
    <property type="project" value="UniProtKB-UniRule"/>
</dbReference>
<evidence type="ECO:0000313" key="6">
    <source>
        <dbReference type="EMBL" id="OPH58679.1"/>
    </source>
</evidence>
<dbReference type="SUPFAM" id="SSF53383">
    <property type="entry name" value="PLP-dependent transferases"/>
    <property type="match status" value="1"/>
</dbReference>
<comment type="caution">
    <text evidence="5">Lacks conserved residue(s) required for the propagation of feature annotation.</text>
</comment>